<feature type="compositionally biased region" description="Basic residues" evidence="1">
    <location>
        <begin position="1"/>
        <end position="15"/>
    </location>
</feature>
<sequence length="476" mass="52860">MAGRTRRVRPHRSRLRDRAVHPTADPRLRPHRLPRRPARLDRGEVLRVHRPRRHAGECRTAEPCSRHRLALLVHRHRHLVGPDVLGEPRCHRHGHAGDRPHRRVGLPAGPDEAPPRLDRRPLPGPAPLAGPAARRPLRHAGGTRRVRRRGPDLLRGSTPVSDRGLQDLGDGCHAWLEPPGCWGFANSGLVVDGGQALLVDTQNDMRMAQDLRAAIDGLVGRPVVDQVVNTHGDGDHWNGNVLFSDATIIASEPTLADIRGHWLDPSKIDDYAIGDNAFAEFMRWRQCVFDYTGWRPVHPNQTYAGELALSVGHREVELSELGPAHTSGDTIAWVPHAGVLFSGDLLFTASTPIMWAGPLSNCLDVCDRILALEPRVIVPGHGPLIDAAGVRPVREYLAHVQGFAVESYHAGRSPAEAYQAIDLARYADWPHLSRTYQNIRLVYRELDPERFTADVRETLDLVYGDDHGSWRAIGDA</sequence>
<feature type="region of interest" description="Disordered" evidence="1">
    <location>
        <begin position="1"/>
        <end position="34"/>
    </location>
</feature>
<proteinExistence type="predicted"/>
<keyword evidence="4" id="KW-1185">Reference proteome</keyword>
<dbReference type="PANTHER" id="PTHR42951">
    <property type="entry name" value="METALLO-BETA-LACTAMASE DOMAIN-CONTAINING"/>
    <property type="match status" value="1"/>
</dbReference>
<dbReference type="PANTHER" id="PTHR42951:SF4">
    <property type="entry name" value="ACYL-COENZYME A THIOESTERASE MBLAC2"/>
    <property type="match status" value="1"/>
</dbReference>
<dbReference type="InterPro" id="IPR001279">
    <property type="entry name" value="Metallo-B-lactamas"/>
</dbReference>
<dbReference type="InterPro" id="IPR036866">
    <property type="entry name" value="RibonucZ/Hydroxyglut_hydro"/>
</dbReference>
<feature type="compositionally biased region" description="Basic and acidic residues" evidence="1">
    <location>
        <begin position="16"/>
        <end position="28"/>
    </location>
</feature>
<feature type="compositionally biased region" description="Basic residues" evidence="1">
    <location>
        <begin position="90"/>
        <end position="104"/>
    </location>
</feature>
<evidence type="ECO:0000313" key="3">
    <source>
        <dbReference type="EMBL" id="MTD54633.1"/>
    </source>
</evidence>
<feature type="domain" description="Metallo-beta-lactamase" evidence="2">
    <location>
        <begin position="184"/>
        <end position="381"/>
    </location>
</feature>
<dbReference type="SUPFAM" id="SSF56281">
    <property type="entry name" value="Metallo-hydrolase/oxidoreductase"/>
    <property type="match status" value="1"/>
</dbReference>
<name>A0A6N7Z055_9PSEU</name>
<keyword evidence="3" id="KW-0378">Hydrolase</keyword>
<dbReference type="OrthoDB" id="420651at2"/>
<dbReference type="GO" id="GO:0016787">
    <property type="term" value="F:hydrolase activity"/>
    <property type="evidence" value="ECO:0007669"/>
    <property type="project" value="UniProtKB-KW"/>
</dbReference>
<feature type="region of interest" description="Disordered" evidence="1">
    <location>
        <begin position="85"/>
        <end position="162"/>
    </location>
</feature>
<comment type="caution">
    <text evidence="3">The sequence shown here is derived from an EMBL/GenBank/DDBJ whole genome shotgun (WGS) entry which is preliminary data.</text>
</comment>
<dbReference type="InterPro" id="IPR050855">
    <property type="entry name" value="NDM-1-like"/>
</dbReference>
<evidence type="ECO:0000313" key="4">
    <source>
        <dbReference type="Proteomes" id="UP000440096"/>
    </source>
</evidence>
<dbReference type="Pfam" id="PF00753">
    <property type="entry name" value="Lactamase_B"/>
    <property type="match status" value="1"/>
</dbReference>
<accession>A0A6N7Z055</accession>
<dbReference type="AlphaFoldDB" id="A0A6N7Z055"/>
<dbReference type="EMBL" id="WMBA01000013">
    <property type="protein sequence ID" value="MTD54633.1"/>
    <property type="molecule type" value="Genomic_DNA"/>
</dbReference>
<gene>
    <name evidence="3" type="ORF">GKO32_11670</name>
</gene>
<dbReference type="SMART" id="SM00849">
    <property type="entry name" value="Lactamase_B"/>
    <property type="match status" value="1"/>
</dbReference>
<dbReference type="Proteomes" id="UP000440096">
    <property type="component" value="Unassembled WGS sequence"/>
</dbReference>
<dbReference type="CDD" id="cd16282">
    <property type="entry name" value="metallo-hydrolase-like_MBL-fold"/>
    <property type="match status" value="1"/>
</dbReference>
<dbReference type="Gene3D" id="3.60.15.10">
    <property type="entry name" value="Ribonuclease Z/Hydroxyacylglutathione hydrolase-like"/>
    <property type="match status" value="1"/>
</dbReference>
<protein>
    <submittedName>
        <fullName evidence="3">MBL fold metallo-hydrolase</fullName>
    </submittedName>
</protein>
<reference evidence="3 4" key="1">
    <citation type="submission" date="2019-11" db="EMBL/GenBank/DDBJ databases">
        <title>Draft genome of Amycolatopsis RM579.</title>
        <authorList>
            <person name="Duangmal K."/>
            <person name="Mingma R."/>
        </authorList>
    </citation>
    <scope>NUCLEOTIDE SEQUENCE [LARGE SCALE GENOMIC DNA]</scope>
    <source>
        <strain evidence="3 4">RM579</strain>
    </source>
</reference>
<organism evidence="3 4">
    <name type="scientific">Amycolatopsis pithecellobii</name>
    <dbReference type="NCBI Taxonomy" id="664692"/>
    <lineage>
        <taxon>Bacteria</taxon>
        <taxon>Bacillati</taxon>
        <taxon>Actinomycetota</taxon>
        <taxon>Actinomycetes</taxon>
        <taxon>Pseudonocardiales</taxon>
        <taxon>Pseudonocardiaceae</taxon>
        <taxon>Amycolatopsis</taxon>
    </lineage>
</organism>
<evidence type="ECO:0000256" key="1">
    <source>
        <dbReference type="SAM" id="MobiDB-lite"/>
    </source>
</evidence>
<feature type="compositionally biased region" description="Basic residues" evidence="1">
    <location>
        <begin position="135"/>
        <end position="148"/>
    </location>
</feature>
<evidence type="ECO:0000259" key="2">
    <source>
        <dbReference type="SMART" id="SM00849"/>
    </source>
</evidence>